<protein>
    <submittedName>
        <fullName evidence="1">SRPBCC family protein</fullName>
    </submittedName>
</protein>
<dbReference type="CDD" id="cd07812">
    <property type="entry name" value="SRPBCC"/>
    <property type="match status" value="1"/>
</dbReference>
<reference evidence="1" key="1">
    <citation type="submission" date="2023-04" db="EMBL/GenBank/DDBJ databases">
        <title>Characterization and analysis of the complete genome of Gordonia rubripertincta 112, the degrader of aromatic and aliphatic compounds.</title>
        <authorList>
            <person name="Frantsuzova E."/>
            <person name="Bogun A."/>
            <person name="Delegan Y."/>
        </authorList>
    </citation>
    <scope>NUCLEOTIDE SEQUENCE</scope>
    <source>
        <strain evidence="1">112</strain>
    </source>
</reference>
<dbReference type="RefSeq" id="WP_005194165.1">
    <property type="nucleotide sequence ID" value="NZ_CP059694.1"/>
</dbReference>
<dbReference type="InterPro" id="IPR023393">
    <property type="entry name" value="START-like_dom_sf"/>
</dbReference>
<comment type="caution">
    <text evidence="1">The sequence shown here is derived from an EMBL/GenBank/DDBJ whole genome shotgun (WGS) entry which is preliminary data.</text>
</comment>
<dbReference type="SUPFAM" id="SSF55961">
    <property type="entry name" value="Bet v1-like"/>
    <property type="match status" value="1"/>
</dbReference>
<dbReference type="EMBL" id="JARUXG010000028">
    <property type="protein sequence ID" value="MDG6783703.1"/>
    <property type="molecule type" value="Genomic_DNA"/>
</dbReference>
<evidence type="ECO:0000313" key="1">
    <source>
        <dbReference type="EMBL" id="MDG6783703.1"/>
    </source>
</evidence>
<sequence>MRSGPIIAGLLAAAACSGTYYAWVRPWVMTWGATEEEVAAALPGDELLPDADGVATRAITIHAPPEAIYPWLAQMGPSPRGGAYTYDWIENLLGLDMHSTDRVLEEFQHPVVGDTIGVGPEASRIEIAESDHAFVTRTTDGDWVWSFTLVPDGASTRLISRNRFRLTGLGKKLAMIPMEPGSLIMERKMLHGIKERAEALAHAG</sequence>
<accession>A0AAW6RHC7</accession>
<gene>
    <name evidence="1" type="ORF">QBL07_23095</name>
</gene>
<dbReference type="AlphaFoldDB" id="A0AAW6RHC7"/>
<proteinExistence type="predicted"/>
<dbReference type="PROSITE" id="PS51257">
    <property type="entry name" value="PROKAR_LIPOPROTEIN"/>
    <property type="match status" value="1"/>
</dbReference>
<name>A0AAW6RHC7_GORRU</name>
<organism evidence="1">
    <name type="scientific">Gordonia rubripertincta</name>
    <name type="common">Rhodococcus corallinus</name>
    <dbReference type="NCBI Taxonomy" id="36822"/>
    <lineage>
        <taxon>Bacteria</taxon>
        <taxon>Bacillati</taxon>
        <taxon>Actinomycetota</taxon>
        <taxon>Actinomycetes</taxon>
        <taxon>Mycobacteriales</taxon>
        <taxon>Gordoniaceae</taxon>
        <taxon>Gordonia</taxon>
    </lineage>
</organism>
<dbReference type="Gene3D" id="3.30.530.20">
    <property type="match status" value="1"/>
</dbReference>